<evidence type="ECO:0000256" key="2">
    <source>
        <dbReference type="SAM" id="SignalP"/>
    </source>
</evidence>
<keyword evidence="1" id="KW-0472">Membrane</keyword>
<dbReference type="InterPro" id="IPR026505">
    <property type="entry name" value="Solute_c_fam_35_mem_F3/F4"/>
</dbReference>
<dbReference type="AlphaFoldDB" id="A0A6B2LE08"/>
<sequence>MKERASLGKMFSVLCCVLGVCGVVFSSEGDQENGKVVTVQGYLFVIGSTIVYSIAETLYGKVVKGDRATSEKIDASYSLLFLGFIGLWTFVIFWPGMPLLHHLRVETFELPWGSALWGQVILLVLDTVFNGAFYVGIYFSSPLFMSVGSILTVPCSVVTDKLVNDYHLSPMGFVGVFGIVLGFLGLNVCEYYGERLSNIPEGRLKRILKLFVQDVTDFCRREEQCVHKLE</sequence>
<evidence type="ECO:0000313" key="3">
    <source>
        <dbReference type="EMBL" id="NDV34968.1"/>
    </source>
</evidence>
<protein>
    <recommendedName>
        <fullName evidence="4">EamA domain-containing protein</fullName>
    </recommendedName>
</protein>
<feature type="transmembrane region" description="Helical" evidence="1">
    <location>
        <begin position="76"/>
        <end position="96"/>
    </location>
</feature>
<dbReference type="PANTHER" id="PTHR19346">
    <property type="entry name" value="SUGAR PHOSPHATE TRANSPORTER DOMAIN-CONTAINING PROTEIN"/>
    <property type="match status" value="1"/>
</dbReference>
<dbReference type="PANTHER" id="PTHR19346:SF4">
    <property type="entry name" value="SUGAR PHOSPHATE TRANSPORTER DOMAIN-CONTAINING PROTEIN"/>
    <property type="match status" value="1"/>
</dbReference>
<accession>A0A6B2LE08</accession>
<feature type="chain" id="PRO_5025490415" description="EamA domain-containing protein" evidence="2">
    <location>
        <begin position="27"/>
        <end position="230"/>
    </location>
</feature>
<keyword evidence="1" id="KW-0812">Transmembrane</keyword>
<name>A0A6B2LE08_9EUKA</name>
<dbReference type="EMBL" id="GIBP01005999">
    <property type="protein sequence ID" value="NDV34968.1"/>
    <property type="molecule type" value="Transcribed_RNA"/>
</dbReference>
<evidence type="ECO:0000256" key="1">
    <source>
        <dbReference type="SAM" id="Phobius"/>
    </source>
</evidence>
<feature type="signal peptide" evidence="2">
    <location>
        <begin position="1"/>
        <end position="26"/>
    </location>
</feature>
<keyword evidence="2" id="KW-0732">Signal</keyword>
<evidence type="ECO:0008006" key="4">
    <source>
        <dbReference type="Google" id="ProtNLM"/>
    </source>
</evidence>
<organism evidence="3">
    <name type="scientific">Arcella intermedia</name>
    <dbReference type="NCBI Taxonomy" id="1963864"/>
    <lineage>
        <taxon>Eukaryota</taxon>
        <taxon>Amoebozoa</taxon>
        <taxon>Tubulinea</taxon>
        <taxon>Elardia</taxon>
        <taxon>Arcellinida</taxon>
        <taxon>Sphaerothecina</taxon>
        <taxon>Arcellidae</taxon>
        <taxon>Arcella</taxon>
    </lineage>
</organism>
<feature type="transmembrane region" description="Helical" evidence="1">
    <location>
        <begin position="171"/>
        <end position="193"/>
    </location>
</feature>
<reference evidence="3" key="1">
    <citation type="journal article" date="2020" name="J. Eukaryot. Microbiol.">
        <title>De novo Sequencing, Assembly and Annotation of the Transcriptome for the Free-Living Testate Amoeba Arcella intermedia.</title>
        <authorList>
            <person name="Ribeiro G.M."/>
            <person name="Porfirio-Sousa A.L."/>
            <person name="Maurer-Alcala X.X."/>
            <person name="Katz L.A."/>
            <person name="Lahr D.J.G."/>
        </authorList>
    </citation>
    <scope>NUCLEOTIDE SEQUENCE</scope>
</reference>
<keyword evidence="1" id="KW-1133">Transmembrane helix</keyword>
<feature type="transmembrane region" description="Helical" evidence="1">
    <location>
        <begin position="36"/>
        <end position="55"/>
    </location>
</feature>
<proteinExistence type="predicted"/>